<dbReference type="EMBL" id="CALNXK010000030">
    <property type="protein sequence ID" value="CAH3117250.1"/>
    <property type="molecule type" value="Genomic_DNA"/>
</dbReference>
<feature type="transmembrane region" description="Helical" evidence="1">
    <location>
        <begin position="129"/>
        <end position="147"/>
    </location>
</feature>
<sequence>YLSLSYGWTLSLKPFKMPPYGKTYSVNDLIENDKRDEKEISITPNKPSMKQLNTLVKDVVSRSSWWDLYGIDLAIMCINFALLPISLLFMGSVNIPVFVTGYLLFSYIHATFTVKLAHAAVHNALAGSSRFWNGLLSIFFIEIWGGFTVEGSYEAHIQFHHPYTNVIGLGDSSSWRVPFLGRNTYLFIAPLFLQLLYPVVGLKLLAGRWQSKARFLFVTMIGYIMHFCLFHYVAGLSVLGAIFCNITVRTVFAIPYIHVNIFEHIGLPMYDVKKRPKRLYQMASSALSLPRNPLLDFSFGHSVISCHVEHHLFPHLSDNMCLKIKPVVSSYLKSNGLPYHEAPYLSQLWKFYNNYDELMIKAPPITELIGIQ</sequence>
<accession>A0ABN8NPJ0</accession>
<dbReference type="Pfam" id="PF00487">
    <property type="entry name" value="FA_desaturase"/>
    <property type="match status" value="1"/>
</dbReference>
<comment type="caution">
    <text evidence="3">The sequence shown here is derived from an EMBL/GenBank/DDBJ whole genome shotgun (WGS) entry which is preliminary data.</text>
</comment>
<organism evidence="3 4">
    <name type="scientific">Porites lobata</name>
    <dbReference type="NCBI Taxonomy" id="104759"/>
    <lineage>
        <taxon>Eukaryota</taxon>
        <taxon>Metazoa</taxon>
        <taxon>Cnidaria</taxon>
        <taxon>Anthozoa</taxon>
        <taxon>Hexacorallia</taxon>
        <taxon>Scleractinia</taxon>
        <taxon>Fungiina</taxon>
        <taxon>Poritidae</taxon>
        <taxon>Porites</taxon>
    </lineage>
</organism>
<name>A0ABN8NPJ0_9CNID</name>
<feature type="domain" description="Fatty acid desaturase" evidence="2">
    <location>
        <begin position="97"/>
        <end position="341"/>
    </location>
</feature>
<feature type="transmembrane region" description="Helical" evidence="1">
    <location>
        <begin position="185"/>
        <end position="206"/>
    </location>
</feature>
<evidence type="ECO:0000259" key="2">
    <source>
        <dbReference type="Pfam" id="PF00487"/>
    </source>
</evidence>
<reference evidence="3 4" key="1">
    <citation type="submission" date="2022-05" db="EMBL/GenBank/DDBJ databases">
        <authorList>
            <consortium name="Genoscope - CEA"/>
            <person name="William W."/>
        </authorList>
    </citation>
    <scope>NUCLEOTIDE SEQUENCE [LARGE SCALE GENOMIC DNA]</scope>
</reference>
<evidence type="ECO:0000256" key="1">
    <source>
        <dbReference type="SAM" id="Phobius"/>
    </source>
</evidence>
<dbReference type="InterPro" id="IPR012171">
    <property type="entry name" value="Fatty_acid_desaturase"/>
</dbReference>
<feature type="transmembrane region" description="Helical" evidence="1">
    <location>
        <begin position="95"/>
        <end position="117"/>
    </location>
</feature>
<feature type="transmembrane region" description="Helical" evidence="1">
    <location>
        <begin position="238"/>
        <end position="259"/>
    </location>
</feature>
<dbReference type="Proteomes" id="UP001159405">
    <property type="component" value="Unassembled WGS sequence"/>
</dbReference>
<feature type="transmembrane region" description="Helical" evidence="1">
    <location>
        <begin position="213"/>
        <end position="232"/>
    </location>
</feature>
<protein>
    <recommendedName>
        <fullName evidence="2">Fatty acid desaturase domain-containing protein</fullName>
    </recommendedName>
</protein>
<evidence type="ECO:0000313" key="3">
    <source>
        <dbReference type="EMBL" id="CAH3117250.1"/>
    </source>
</evidence>
<keyword evidence="1" id="KW-0812">Transmembrane</keyword>
<dbReference type="PANTHER" id="PTHR19353:SF13">
    <property type="entry name" value="FATTY ACID DESATURASE 6"/>
    <property type="match status" value="1"/>
</dbReference>
<dbReference type="PANTHER" id="PTHR19353">
    <property type="entry name" value="FATTY ACID DESATURASE 2"/>
    <property type="match status" value="1"/>
</dbReference>
<keyword evidence="1" id="KW-0472">Membrane</keyword>
<dbReference type="InterPro" id="IPR005804">
    <property type="entry name" value="FA_desaturase_dom"/>
</dbReference>
<feature type="non-terminal residue" evidence="3">
    <location>
        <position position="1"/>
    </location>
</feature>
<keyword evidence="1" id="KW-1133">Transmembrane helix</keyword>
<proteinExistence type="predicted"/>
<keyword evidence="4" id="KW-1185">Reference proteome</keyword>
<evidence type="ECO:0000313" key="4">
    <source>
        <dbReference type="Proteomes" id="UP001159405"/>
    </source>
</evidence>
<gene>
    <name evidence="3" type="ORF">PLOB_00025667</name>
</gene>